<sequence>MNAADYALPSGNLLQTSSTVHTSNPSSELDLYAAWSDILSSSTDLPNQIVGSSDDWEGIPVKMDQ</sequence>
<name>A0A409XW77_PSICY</name>
<dbReference type="AlphaFoldDB" id="A0A409XW77"/>
<proteinExistence type="predicted"/>
<organism evidence="1 2">
    <name type="scientific">Psilocybe cyanescens</name>
    <dbReference type="NCBI Taxonomy" id="93625"/>
    <lineage>
        <taxon>Eukaryota</taxon>
        <taxon>Fungi</taxon>
        <taxon>Dikarya</taxon>
        <taxon>Basidiomycota</taxon>
        <taxon>Agaricomycotina</taxon>
        <taxon>Agaricomycetes</taxon>
        <taxon>Agaricomycetidae</taxon>
        <taxon>Agaricales</taxon>
        <taxon>Agaricineae</taxon>
        <taxon>Strophariaceae</taxon>
        <taxon>Psilocybe</taxon>
    </lineage>
</organism>
<dbReference type="EMBL" id="NHYD01000168">
    <property type="protein sequence ID" value="PPQ94996.1"/>
    <property type="molecule type" value="Genomic_DNA"/>
</dbReference>
<dbReference type="Proteomes" id="UP000283269">
    <property type="component" value="Unassembled WGS sequence"/>
</dbReference>
<comment type="caution">
    <text evidence="1">The sequence shown here is derived from an EMBL/GenBank/DDBJ whole genome shotgun (WGS) entry which is preliminary data.</text>
</comment>
<keyword evidence="2" id="KW-1185">Reference proteome</keyword>
<reference evidence="1 2" key="1">
    <citation type="journal article" date="2018" name="Evol. Lett.">
        <title>Horizontal gene cluster transfer increased hallucinogenic mushroom diversity.</title>
        <authorList>
            <person name="Reynolds H.T."/>
            <person name="Vijayakumar V."/>
            <person name="Gluck-Thaler E."/>
            <person name="Korotkin H.B."/>
            <person name="Matheny P.B."/>
            <person name="Slot J.C."/>
        </authorList>
    </citation>
    <scope>NUCLEOTIDE SEQUENCE [LARGE SCALE GENOMIC DNA]</scope>
    <source>
        <strain evidence="1 2">2631</strain>
    </source>
</reference>
<gene>
    <name evidence="1" type="ORF">CVT25_003748</name>
</gene>
<protein>
    <submittedName>
        <fullName evidence="1">Uncharacterized protein</fullName>
    </submittedName>
</protein>
<evidence type="ECO:0000313" key="2">
    <source>
        <dbReference type="Proteomes" id="UP000283269"/>
    </source>
</evidence>
<accession>A0A409XW77</accession>
<dbReference type="InParanoid" id="A0A409XW77"/>
<evidence type="ECO:0000313" key="1">
    <source>
        <dbReference type="EMBL" id="PPQ94996.1"/>
    </source>
</evidence>